<evidence type="ECO:0000313" key="1">
    <source>
        <dbReference type="EMBL" id="OWA49798.1"/>
    </source>
</evidence>
<sequence length="70" mass="7789">MGLKTLMEKRADNLLPLNEKKCKVMLIASQKSRIKADDANDVNGVILNGCRLEEVNAITYLGVVLDHHLN</sequence>
<dbReference type="Proteomes" id="UP000192578">
    <property type="component" value="Unassembled WGS sequence"/>
</dbReference>
<comment type="caution">
    <text evidence="1">The sequence shown here is derived from an EMBL/GenBank/DDBJ whole genome shotgun (WGS) entry which is preliminary data.</text>
</comment>
<evidence type="ECO:0008006" key="3">
    <source>
        <dbReference type="Google" id="ProtNLM"/>
    </source>
</evidence>
<organism evidence="1 2">
    <name type="scientific">Hypsibius exemplaris</name>
    <name type="common">Freshwater tardigrade</name>
    <dbReference type="NCBI Taxonomy" id="2072580"/>
    <lineage>
        <taxon>Eukaryota</taxon>
        <taxon>Metazoa</taxon>
        <taxon>Ecdysozoa</taxon>
        <taxon>Tardigrada</taxon>
        <taxon>Eutardigrada</taxon>
        <taxon>Parachela</taxon>
        <taxon>Hypsibioidea</taxon>
        <taxon>Hypsibiidae</taxon>
        <taxon>Hypsibius</taxon>
    </lineage>
</organism>
<protein>
    <recommendedName>
        <fullName evidence="3">Reverse transcriptase domain-containing protein</fullName>
    </recommendedName>
</protein>
<gene>
    <name evidence="1" type="ORF">BV898_14333</name>
</gene>
<accession>A0A9X6NAB3</accession>
<dbReference type="EMBL" id="MTYJ01000173">
    <property type="protein sequence ID" value="OWA49798.1"/>
    <property type="molecule type" value="Genomic_DNA"/>
</dbReference>
<dbReference type="AlphaFoldDB" id="A0A9X6NAB3"/>
<reference evidence="2" key="1">
    <citation type="submission" date="2017-01" db="EMBL/GenBank/DDBJ databases">
        <title>Comparative genomics of anhydrobiosis in the tardigrade Hypsibius dujardini.</title>
        <authorList>
            <person name="Yoshida Y."/>
            <person name="Koutsovoulos G."/>
            <person name="Laetsch D."/>
            <person name="Stevens L."/>
            <person name="Kumar S."/>
            <person name="Horikawa D."/>
            <person name="Ishino K."/>
            <person name="Komine S."/>
            <person name="Tomita M."/>
            <person name="Blaxter M."/>
            <person name="Arakawa K."/>
        </authorList>
    </citation>
    <scope>NUCLEOTIDE SEQUENCE [LARGE SCALE GENOMIC DNA]</scope>
    <source>
        <strain evidence="2">Z151</strain>
    </source>
</reference>
<proteinExistence type="predicted"/>
<name>A0A9X6NAB3_HYPEX</name>
<keyword evidence="2" id="KW-1185">Reference proteome</keyword>
<evidence type="ECO:0000313" key="2">
    <source>
        <dbReference type="Proteomes" id="UP000192578"/>
    </source>
</evidence>